<dbReference type="STRING" id="133385.A0A2T9YJZ9"/>
<proteinExistence type="predicted"/>
<gene>
    <name evidence="3" type="ORF">BB561_003697</name>
</gene>
<keyword evidence="4" id="KW-1185">Reference proteome</keyword>
<protein>
    <recommendedName>
        <fullName evidence="2">Glutaredoxin domain-containing protein</fullName>
    </recommendedName>
</protein>
<dbReference type="InterPro" id="IPR002109">
    <property type="entry name" value="Glutaredoxin"/>
</dbReference>
<evidence type="ECO:0000259" key="2">
    <source>
        <dbReference type="Pfam" id="PF00462"/>
    </source>
</evidence>
<dbReference type="OrthoDB" id="415696at2759"/>
<dbReference type="Proteomes" id="UP000245383">
    <property type="component" value="Unassembled WGS sequence"/>
</dbReference>
<dbReference type="InterPro" id="IPR004480">
    <property type="entry name" value="Monothiol_GRX-rel"/>
</dbReference>
<sequence length="136" mass="15068">MLKSLQLSKGLISLVAPRSAFNPIFTQKRLLSEDLRSQIQKQIDASKVTVFMKGTPSEPLCGFSNFVIQVLKIHGVKEIKGVNCLEDPEIRTGIKEFSQSLVYYTSSGSDIIGEMHKSGELSKLLTENGIIEPEKN</sequence>
<evidence type="ECO:0000313" key="3">
    <source>
        <dbReference type="EMBL" id="PVU92653.1"/>
    </source>
</evidence>
<dbReference type="GO" id="GO:0015036">
    <property type="term" value="F:disulfide oxidoreductase activity"/>
    <property type="evidence" value="ECO:0007669"/>
    <property type="project" value="UniProtKB-ARBA"/>
</dbReference>
<evidence type="ECO:0000256" key="1">
    <source>
        <dbReference type="ARBA" id="ARBA00023284"/>
    </source>
</evidence>
<dbReference type="PROSITE" id="PS51354">
    <property type="entry name" value="GLUTAREDOXIN_2"/>
    <property type="match status" value="1"/>
</dbReference>
<accession>A0A2T9YJZ9</accession>
<dbReference type="AlphaFoldDB" id="A0A2T9YJZ9"/>
<dbReference type="PANTHER" id="PTHR10293">
    <property type="entry name" value="GLUTAREDOXIN FAMILY MEMBER"/>
    <property type="match status" value="1"/>
</dbReference>
<organism evidence="3 4">
    <name type="scientific">Smittium simulii</name>
    <dbReference type="NCBI Taxonomy" id="133385"/>
    <lineage>
        <taxon>Eukaryota</taxon>
        <taxon>Fungi</taxon>
        <taxon>Fungi incertae sedis</taxon>
        <taxon>Zoopagomycota</taxon>
        <taxon>Kickxellomycotina</taxon>
        <taxon>Harpellomycetes</taxon>
        <taxon>Harpellales</taxon>
        <taxon>Legeriomycetaceae</taxon>
        <taxon>Smittium</taxon>
    </lineage>
</organism>
<dbReference type="SUPFAM" id="SSF52833">
    <property type="entry name" value="Thioredoxin-like"/>
    <property type="match status" value="1"/>
</dbReference>
<dbReference type="Pfam" id="PF00462">
    <property type="entry name" value="Glutaredoxin"/>
    <property type="match status" value="1"/>
</dbReference>
<dbReference type="EMBL" id="MBFR01000154">
    <property type="protein sequence ID" value="PVU92653.1"/>
    <property type="molecule type" value="Genomic_DNA"/>
</dbReference>
<name>A0A2T9YJZ9_9FUNG</name>
<evidence type="ECO:0000313" key="4">
    <source>
        <dbReference type="Proteomes" id="UP000245383"/>
    </source>
</evidence>
<feature type="domain" description="Glutaredoxin" evidence="2">
    <location>
        <begin position="48"/>
        <end position="99"/>
    </location>
</feature>
<dbReference type="GO" id="GO:0005739">
    <property type="term" value="C:mitochondrion"/>
    <property type="evidence" value="ECO:0007669"/>
    <property type="project" value="UniProtKB-ARBA"/>
</dbReference>
<reference evidence="3 4" key="1">
    <citation type="journal article" date="2018" name="MBio">
        <title>Comparative Genomics Reveals the Core Gene Toolbox for the Fungus-Insect Symbiosis.</title>
        <authorList>
            <person name="Wang Y."/>
            <person name="Stata M."/>
            <person name="Wang W."/>
            <person name="Stajich J.E."/>
            <person name="White M.M."/>
            <person name="Moncalvo J.M."/>
        </authorList>
    </citation>
    <scope>NUCLEOTIDE SEQUENCE [LARGE SCALE GENOMIC DNA]</scope>
    <source>
        <strain evidence="3 4">SWE-8-4</strain>
    </source>
</reference>
<keyword evidence="1" id="KW-0676">Redox-active center</keyword>
<dbReference type="PANTHER" id="PTHR10293:SF16">
    <property type="entry name" value="GLUTAREDOXIN-RELATED PROTEIN 5, MITOCHONDRIAL"/>
    <property type="match status" value="1"/>
</dbReference>
<dbReference type="Gene3D" id="3.40.30.10">
    <property type="entry name" value="Glutaredoxin"/>
    <property type="match status" value="1"/>
</dbReference>
<dbReference type="InterPro" id="IPR036249">
    <property type="entry name" value="Thioredoxin-like_sf"/>
</dbReference>
<comment type="caution">
    <text evidence="3">The sequence shown here is derived from an EMBL/GenBank/DDBJ whole genome shotgun (WGS) entry which is preliminary data.</text>
</comment>